<name>A0A438I5J4_VITVI</name>
<proteinExistence type="predicted"/>
<dbReference type="Proteomes" id="UP000288805">
    <property type="component" value="Unassembled WGS sequence"/>
</dbReference>
<organism evidence="1 2">
    <name type="scientific">Vitis vinifera</name>
    <name type="common">Grape</name>
    <dbReference type="NCBI Taxonomy" id="29760"/>
    <lineage>
        <taxon>Eukaryota</taxon>
        <taxon>Viridiplantae</taxon>
        <taxon>Streptophyta</taxon>
        <taxon>Embryophyta</taxon>
        <taxon>Tracheophyta</taxon>
        <taxon>Spermatophyta</taxon>
        <taxon>Magnoliopsida</taxon>
        <taxon>eudicotyledons</taxon>
        <taxon>Gunneridae</taxon>
        <taxon>Pentapetalae</taxon>
        <taxon>rosids</taxon>
        <taxon>Vitales</taxon>
        <taxon>Vitaceae</taxon>
        <taxon>Viteae</taxon>
        <taxon>Vitis</taxon>
    </lineage>
</organism>
<comment type="caution">
    <text evidence="1">The sequence shown here is derived from an EMBL/GenBank/DDBJ whole genome shotgun (WGS) entry which is preliminary data.</text>
</comment>
<gene>
    <name evidence="1" type="ORF">CK203_030223</name>
</gene>
<sequence>MGSEFLGQMAEPIEWIERELRTWAPNYLQHFTDKLVEIAYDVEDVVDDLIFEVAAQGR</sequence>
<evidence type="ECO:0000313" key="2">
    <source>
        <dbReference type="Proteomes" id="UP000288805"/>
    </source>
</evidence>
<reference evidence="1 2" key="1">
    <citation type="journal article" date="2018" name="PLoS Genet.">
        <title>Population sequencing reveals clonal diversity and ancestral inbreeding in the grapevine cultivar Chardonnay.</title>
        <authorList>
            <person name="Roach M.J."/>
            <person name="Johnson D.L."/>
            <person name="Bohlmann J."/>
            <person name="van Vuuren H.J."/>
            <person name="Jones S.J."/>
            <person name="Pretorius I.S."/>
            <person name="Schmidt S.A."/>
            <person name="Borneman A.R."/>
        </authorList>
    </citation>
    <scope>NUCLEOTIDE SEQUENCE [LARGE SCALE GENOMIC DNA]</scope>
    <source>
        <strain evidence="2">cv. Chardonnay</strain>
        <tissue evidence="1">Leaf</tissue>
    </source>
</reference>
<dbReference type="EMBL" id="QGNW01000141">
    <property type="protein sequence ID" value="RVW91978.1"/>
    <property type="molecule type" value="Genomic_DNA"/>
</dbReference>
<dbReference type="AlphaFoldDB" id="A0A438I5J4"/>
<evidence type="ECO:0008006" key="3">
    <source>
        <dbReference type="Google" id="ProtNLM"/>
    </source>
</evidence>
<protein>
    <recommendedName>
        <fullName evidence="3">Rx N-terminal domain-containing protein</fullName>
    </recommendedName>
</protein>
<evidence type="ECO:0000313" key="1">
    <source>
        <dbReference type="EMBL" id="RVW91978.1"/>
    </source>
</evidence>
<accession>A0A438I5J4</accession>